<keyword evidence="1" id="KW-0472">Membrane</keyword>
<accession>T1BGN7</accession>
<dbReference type="InterPro" id="IPR001036">
    <property type="entry name" value="Acrflvin-R"/>
</dbReference>
<organism evidence="2">
    <name type="scientific">mine drainage metagenome</name>
    <dbReference type="NCBI Taxonomy" id="410659"/>
    <lineage>
        <taxon>unclassified sequences</taxon>
        <taxon>metagenomes</taxon>
        <taxon>ecological metagenomes</taxon>
    </lineage>
</organism>
<gene>
    <name evidence="2" type="ORF">B1A_07139</name>
</gene>
<dbReference type="Gene3D" id="3.30.2090.10">
    <property type="entry name" value="Multidrug efflux transporter AcrB TolC docking domain, DN and DC subdomains"/>
    <property type="match status" value="1"/>
</dbReference>
<keyword evidence="1" id="KW-0812">Transmembrane</keyword>
<feature type="non-terminal residue" evidence="2">
    <location>
        <position position="1"/>
    </location>
</feature>
<dbReference type="Gene3D" id="3.30.70.1440">
    <property type="entry name" value="Multidrug efflux transporter AcrB pore domain"/>
    <property type="match status" value="1"/>
</dbReference>
<dbReference type="GO" id="GO:0042910">
    <property type="term" value="F:xenobiotic transmembrane transporter activity"/>
    <property type="evidence" value="ECO:0007669"/>
    <property type="project" value="TreeGrafter"/>
</dbReference>
<dbReference type="GO" id="GO:0005886">
    <property type="term" value="C:plasma membrane"/>
    <property type="evidence" value="ECO:0007669"/>
    <property type="project" value="TreeGrafter"/>
</dbReference>
<comment type="caution">
    <text evidence="2">The sequence shown here is derived from an EMBL/GenBank/DDBJ whole genome shotgun (WGS) entry which is preliminary data.</text>
</comment>
<dbReference type="Pfam" id="PF00873">
    <property type="entry name" value="ACR_tran"/>
    <property type="match status" value="1"/>
</dbReference>
<dbReference type="AlphaFoldDB" id="T1BGN7"/>
<reference evidence="2" key="2">
    <citation type="journal article" date="2014" name="ISME J.">
        <title>Microbial stratification in low pH oxic and suboxic macroscopic growths along an acid mine drainage.</title>
        <authorList>
            <person name="Mendez-Garcia C."/>
            <person name="Mesa V."/>
            <person name="Sprenger R.R."/>
            <person name="Richter M."/>
            <person name="Diez M.S."/>
            <person name="Solano J."/>
            <person name="Bargiela R."/>
            <person name="Golyshina O.V."/>
            <person name="Manteca A."/>
            <person name="Ramos J.L."/>
            <person name="Gallego J.R."/>
            <person name="Llorente I."/>
            <person name="Martins Dos Santos V.A."/>
            <person name="Jensen O.N."/>
            <person name="Pelaez A.I."/>
            <person name="Sanchez J."/>
            <person name="Ferrer M."/>
        </authorList>
    </citation>
    <scope>NUCLEOTIDE SEQUENCE</scope>
</reference>
<evidence type="ECO:0000313" key="2">
    <source>
        <dbReference type="EMBL" id="EQD68807.1"/>
    </source>
</evidence>
<dbReference type="PANTHER" id="PTHR32063">
    <property type="match status" value="1"/>
</dbReference>
<name>T1BGN7_9ZZZZ</name>
<reference evidence="2" key="1">
    <citation type="submission" date="2013-08" db="EMBL/GenBank/DDBJ databases">
        <authorList>
            <person name="Mendez C."/>
            <person name="Richter M."/>
            <person name="Ferrer M."/>
            <person name="Sanchez J."/>
        </authorList>
    </citation>
    <scope>NUCLEOTIDE SEQUENCE</scope>
</reference>
<dbReference type="Gene3D" id="1.20.1640.10">
    <property type="entry name" value="Multidrug efflux transporter AcrB transmembrane domain"/>
    <property type="match status" value="1"/>
</dbReference>
<dbReference type="InterPro" id="IPR027463">
    <property type="entry name" value="AcrB_DN_DC_subdom"/>
</dbReference>
<keyword evidence="1" id="KW-1133">Transmembrane helix</keyword>
<evidence type="ECO:0000256" key="1">
    <source>
        <dbReference type="SAM" id="Phobius"/>
    </source>
</evidence>
<dbReference type="PANTHER" id="PTHR32063:SF24">
    <property type="entry name" value="CATION EFFLUX SYSTEM (ACRB_ACRD_ACRF FAMILY)"/>
    <property type="match status" value="1"/>
</dbReference>
<dbReference type="SUPFAM" id="SSF82866">
    <property type="entry name" value="Multidrug efflux transporter AcrB transmembrane domain"/>
    <property type="match status" value="1"/>
</dbReference>
<protein>
    <submittedName>
        <fullName evidence="2">Transporter, AcrB/AcrD/AcrF family</fullName>
    </submittedName>
</protein>
<proteinExistence type="predicted"/>
<dbReference type="EMBL" id="AUZX01005158">
    <property type="protein sequence ID" value="EQD68807.1"/>
    <property type="molecule type" value="Genomic_DNA"/>
</dbReference>
<feature type="transmembrane region" description="Helical" evidence="1">
    <location>
        <begin position="77"/>
        <end position="96"/>
    </location>
</feature>
<sequence length="142" mass="15439">APLSQVAHVHLKGVVPYVTHQNLVPYATIWLSPVPGEGLSVAARRADQVIAKAGLPPGVTSQIGGYYREQQKSFRQMLIILGAALLILLVLLGYQFGSQKAAIVAIVSSRSRRPGLFWRCWRAAPISTARRSSACCWYSPSP</sequence>